<dbReference type="InterPro" id="IPR040756">
    <property type="entry name" value="Peptidase_M61_N"/>
</dbReference>
<gene>
    <name evidence="3" type="ORF">DSL64_10245</name>
</gene>
<reference evidence="3 4" key="1">
    <citation type="submission" date="2018-07" db="EMBL/GenBank/DDBJ databases">
        <title>Dyadobacter roseus sp. nov., isolated from rose rhizosphere soil.</title>
        <authorList>
            <person name="Chen L."/>
        </authorList>
    </citation>
    <scope>NUCLEOTIDE SEQUENCE [LARGE SCALE GENOMIC DNA]</scope>
    <source>
        <strain evidence="3 4">RS19</strain>
    </source>
</reference>
<dbReference type="OrthoDB" id="9778516at2"/>
<organism evidence="3 4">
    <name type="scientific">Dyadobacter luteus</name>
    <dbReference type="NCBI Taxonomy" id="2259619"/>
    <lineage>
        <taxon>Bacteria</taxon>
        <taxon>Pseudomonadati</taxon>
        <taxon>Bacteroidota</taxon>
        <taxon>Cytophagia</taxon>
        <taxon>Cytophagales</taxon>
        <taxon>Spirosomataceae</taxon>
        <taxon>Dyadobacter</taxon>
    </lineage>
</organism>
<accession>A0A3D8YC87</accession>
<dbReference type="Pfam" id="PF05299">
    <property type="entry name" value="Peptidase_M61"/>
    <property type="match status" value="1"/>
</dbReference>
<sequence>MHYHISVSDPSSHFLSITYTIPEISSDYIEIQLPAWRPGRYEIQNFAKNIQFIEAISKTGKKLPLSKVTKDRWRLETGGEDEVRVNYTYYAAIQNAGSSYVDAELWYLNFINFCFYTEGRINDACKVTLELPEDYTIACGLGSFWNIVDNIPTAYANILSAQDFYELVDSPLLASESLQKCDYQIDHVRFSIWMHGNLKPNWKRIERDFRRFSREQIATMGEFPEQDYHFLNLILPTAFYHGVEHRNSTMVVLGPDDEGEGLYTDLLGVSSHELFHAWNIIRIRPKEMLPYDFTKENYFATCFVAEGCTTYYGDLFLKRSGVFDDAAYLKELQVYMKRHFEHSASASQSLVESSFDLWLDGYEKGIPDRKVSVYHKGALVALILDLYIRKKTDHAQSLDDIMRLLWLRFGKPFVGYTIEDYIGIAEEVAGESLEWYWRECIYGNIPLEERLNEALSFVGLQMTTFTNGNIQLNELDDFRAGLQRQKWLATVQANPEDEEEE</sequence>
<dbReference type="InterPro" id="IPR007963">
    <property type="entry name" value="Peptidase_M61_catalytic"/>
</dbReference>
<evidence type="ECO:0000313" key="3">
    <source>
        <dbReference type="EMBL" id="REA62033.1"/>
    </source>
</evidence>
<dbReference type="EMBL" id="QNUL01000006">
    <property type="protein sequence ID" value="REA62033.1"/>
    <property type="molecule type" value="Genomic_DNA"/>
</dbReference>
<dbReference type="AlphaFoldDB" id="A0A3D8YC87"/>
<keyword evidence="4" id="KW-1185">Reference proteome</keyword>
<feature type="domain" description="Peptidase M61 catalytic" evidence="1">
    <location>
        <begin position="266"/>
        <end position="380"/>
    </location>
</feature>
<dbReference type="Gene3D" id="1.10.390.10">
    <property type="entry name" value="Neutral Protease Domain 2"/>
    <property type="match status" value="1"/>
</dbReference>
<dbReference type="PIRSF" id="PIRSF016493">
    <property type="entry name" value="Glycyl_aminpptds"/>
    <property type="match status" value="1"/>
</dbReference>
<feature type="domain" description="Peptidase M61 N-terminal" evidence="2">
    <location>
        <begin position="2"/>
        <end position="176"/>
    </location>
</feature>
<comment type="caution">
    <text evidence="3">The sequence shown here is derived from an EMBL/GenBank/DDBJ whole genome shotgun (WGS) entry which is preliminary data.</text>
</comment>
<evidence type="ECO:0000259" key="2">
    <source>
        <dbReference type="Pfam" id="PF17899"/>
    </source>
</evidence>
<dbReference type="SUPFAM" id="SSF55486">
    <property type="entry name" value="Metalloproteases ('zincins'), catalytic domain"/>
    <property type="match status" value="1"/>
</dbReference>
<dbReference type="Proteomes" id="UP000256373">
    <property type="component" value="Unassembled WGS sequence"/>
</dbReference>
<name>A0A3D8YC87_9BACT</name>
<protein>
    <submittedName>
        <fullName evidence="3">M61 family peptidase</fullName>
    </submittedName>
</protein>
<dbReference type="InterPro" id="IPR024191">
    <property type="entry name" value="Peptidase_M61"/>
</dbReference>
<dbReference type="RefSeq" id="WP_115830667.1">
    <property type="nucleotide sequence ID" value="NZ_QNUL01000006.1"/>
</dbReference>
<dbReference type="Gene3D" id="2.60.40.3650">
    <property type="match status" value="1"/>
</dbReference>
<dbReference type="Pfam" id="PF17899">
    <property type="entry name" value="Peptidase_M61_N"/>
    <property type="match status" value="1"/>
</dbReference>
<evidence type="ECO:0000313" key="4">
    <source>
        <dbReference type="Proteomes" id="UP000256373"/>
    </source>
</evidence>
<dbReference type="InterPro" id="IPR027268">
    <property type="entry name" value="Peptidase_M4/M1_CTD_sf"/>
</dbReference>
<proteinExistence type="predicted"/>
<evidence type="ECO:0000259" key="1">
    <source>
        <dbReference type="Pfam" id="PF05299"/>
    </source>
</evidence>